<evidence type="ECO:0000313" key="5">
    <source>
        <dbReference type="Proteomes" id="UP000014157"/>
    </source>
</evidence>
<keyword evidence="1" id="KW-0472">Membrane</keyword>
<evidence type="ECO:0000313" key="4">
    <source>
        <dbReference type="Proteomes" id="UP000013781"/>
    </source>
</evidence>
<reference evidence="2 4" key="1">
    <citation type="submission" date="2013-02" db="EMBL/GenBank/DDBJ databases">
        <title>The Genome Sequence of Enterococcus moraviensis BAA-383.</title>
        <authorList>
            <consortium name="The Broad Institute Genome Sequencing Platform"/>
            <consortium name="The Broad Institute Genome Sequencing Center for Infectious Disease"/>
            <person name="Earl A.M."/>
            <person name="Gilmore M.S."/>
            <person name="Lebreton F."/>
            <person name="Walker B."/>
            <person name="Young S.K."/>
            <person name="Zeng Q."/>
            <person name="Gargeya S."/>
            <person name="Fitzgerald M."/>
            <person name="Haas B."/>
            <person name="Abouelleil A."/>
            <person name="Alvarado L."/>
            <person name="Arachchi H.M."/>
            <person name="Berlin A.M."/>
            <person name="Chapman S.B."/>
            <person name="Dewar J."/>
            <person name="Goldberg J."/>
            <person name="Griggs A."/>
            <person name="Gujja S."/>
            <person name="Hansen M."/>
            <person name="Howarth C."/>
            <person name="Imamovic A."/>
            <person name="Larimer J."/>
            <person name="McCowan C."/>
            <person name="Murphy C."/>
            <person name="Neiman D."/>
            <person name="Pearson M."/>
            <person name="Priest M."/>
            <person name="Roberts A."/>
            <person name="Saif S."/>
            <person name="Shea T."/>
            <person name="Sisk P."/>
            <person name="Sykes S."/>
            <person name="Wortman J."/>
            <person name="Nusbaum C."/>
            <person name="Birren B."/>
        </authorList>
    </citation>
    <scope>NUCLEOTIDE SEQUENCE [LARGE SCALE GENOMIC DNA]</scope>
    <source>
        <strain evidence="2 4">ATCC BAA-383</strain>
    </source>
</reference>
<comment type="caution">
    <text evidence="2">The sequence shown here is derived from an EMBL/GenBank/DDBJ whole genome shotgun (WGS) entry which is preliminary data.</text>
</comment>
<dbReference type="Proteomes" id="UP000014157">
    <property type="component" value="Unassembled WGS sequence"/>
</dbReference>
<evidence type="ECO:0000313" key="2">
    <source>
        <dbReference type="EMBL" id="EOI00712.1"/>
    </source>
</evidence>
<dbReference type="AlphaFoldDB" id="R2TKT3"/>
<reference evidence="3 5" key="2">
    <citation type="submission" date="2013-03" db="EMBL/GenBank/DDBJ databases">
        <title>The Genome Sequence of Enterococcus moraviensis BAA-383 (PacBio/Illumina hybrid assembly).</title>
        <authorList>
            <consortium name="The Broad Institute Genomics Platform"/>
            <consortium name="The Broad Institute Genome Sequencing Center for Infectious Disease"/>
            <person name="Earl A."/>
            <person name="Russ C."/>
            <person name="Gilmore M."/>
            <person name="Surin D."/>
            <person name="Walker B."/>
            <person name="Young S."/>
            <person name="Zeng Q."/>
            <person name="Gargeya S."/>
            <person name="Fitzgerald M."/>
            <person name="Haas B."/>
            <person name="Abouelleil A."/>
            <person name="Allen A.W."/>
            <person name="Alvarado L."/>
            <person name="Arachchi H.M."/>
            <person name="Berlin A.M."/>
            <person name="Chapman S.B."/>
            <person name="Gainer-Dewar J."/>
            <person name="Goldberg J."/>
            <person name="Griggs A."/>
            <person name="Gujja S."/>
            <person name="Hansen M."/>
            <person name="Howarth C."/>
            <person name="Imamovic A."/>
            <person name="Ireland A."/>
            <person name="Larimer J."/>
            <person name="McCowan C."/>
            <person name="Murphy C."/>
            <person name="Pearson M."/>
            <person name="Poon T.W."/>
            <person name="Priest M."/>
            <person name="Roberts A."/>
            <person name="Saif S."/>
            <person name="Shea T."/>
            <person name="Sisk P."/>
            <person name="Sykes S."/>
            <person name="Wortman J."/>
            <person name="Nusbaum C."/>
            <person name="Birren B."/>
        </authorList>
    </citation>
    <scope>NUCLEOTIDE SEQUENCE [LARGE SCALE GENOMIC DNA]</scope>
    <source>
        <strain evidence="3 5">ATCC BAA-383</strain>
    </source>
</reference>
<accession>R2TKT3</accession>
<dbReference type="Proteomes" id="UP000013781">
    <property type="component" value="Unassembled WGS sequence"/>
</dbReference>
<keyword evidence="1" id="KW-0812">Transmembrane</keyword>
<organism evidence="2 4">
    <name type="scientific">Enterococcus moraviensis ATCC BAA-383</name>
    <dbReference type="NCBI Taxonomy" id="1158609"/>
    <lineage>
        <taxon>Bacteria</taxon>
        <taxon>Bacillati</taxon>
        <taxon>Bacillota</taxon>
        <taxon>Bacilli</taxon>
        <taxon>Lactobacillales</taxon>
        <taxon>Enterococcaceae</taxon>
        <taxon>Enterococcus</taxon>
    </lineage>
</organism>
<sequence length="102" mass="11471">MCGLSFRKGAVILKHKFFKALDETPFVLFLAVMSSLWVVAGMMIIILCILNSTLKLKDIPMALFVVATSHMSIWIGLAVIVVYVIVRTLDFHSYVVGRKRLN</sequence>
<keyword evidence="5" id="KW-1185">Reference proteome</keyword>
<dbReference type="EMBL" id="ASWB01000001">
    <property type="protein sequence ID" value="EOT73059.1"/>
    <property type="molecule type" value="Genomic_DNA"/>
</dbReference>
<evidence type="ECO:0000313" key="3">
    <source>
        <dbReference type="EMBL" id="EOT73059.1"/>
    </source>
</evidence>
<dbReference type="PATRIC" id="fig|1158609.3.peg.1773"/>
<feature type="transmembrane region" description="Helical" evidence="1">
    <location>
        <begin position="26"/>
        <end position="50"/>
    </location>
</feature>
<gene>
    <name evidence="3" type="ORF">I586_00052</name>
    <name evidence="2" type="ORF">UAY_01815</name>
</gene>
<dbReference type="STRING" id="155617.RV09_GL000019"/>
<protein>
    <submittedName>
        <fullName evidence="2">Uncharacterized protein</fullName>
    </submittedName>
</protein>
<keyword evidence="1" id="KW-1133">Transmembrane helix</keyword>
<dbReference type="HOGENOM" id="CLU_2273053_0_0_9"/>
<proteinExistence type="predicted"/>
<dbReference type="EMBL" id="AJAS01000014">
    <property type="protein sequence ID" value="EOI00712.1"/>
    <property type="molecule type" value="Genomic_DNA"/>
</dbReference>
<evidence type="ECO:0000256" key="1">
    <source>
        <dbReference type="SAM" id="Phobius"/>
    </source>
</evidence>
<name>R2TKT3_9ENTE</name>
<feature type="transmembrane region" description="Helical" evidence="1">
    <location>
        <begin position="62"/>
        <end position="86"/>
    </location>
</feature>